<evidence type="ECO:0000313" key="7">
    <source>
        <dbReference type="EMBL" id="GLI91889.1"/>
    </source>
</evidence>
<evidence type="ECO:0000256" key="3">
    <source>
        <dbReference type="ARBA" id="ARBA00012910"/>
    </source>
</evidence>
<evidence type="ECO:0000256" key="2">
    <source>
        <dbReference type="ARBA" id="ARBA00009405"/>
    </source>
</evidence>
<proteinExistence type="inferred from homology"/>
<comment type="similarity">
    <text evidence="2">Belongs to the HMG-CoA lyase family.</text>
</comment>
<dbReference type="GO" id="GO:0046872">
    <property type="term" value="F:metal ion binding"/>
    <property type="evidence" value="ECO:0007669"/>
    <property type="project" value="UniProtKB-KW"/>
</dbReference>
<dbReference type="CDD" id="cd07938">
    <property type="entry name" value="DRE_TIM_HMGL"/>
    <property type="match status" value="1"/>
</dbReference>
<dbReference type="GO" id="GO:0006552">
    <property type="term" value="P:L-leucine catabolic process"/>
    <property type="evidence" value="ECO:0007669"/>
    <property type="project" value="TreeGrafter"/>
</dbReference>
<evidence type="ECO:0000256" key="4">
    <source>
        <dbReference type="ARBA" id="ARBA00022723"/>
    </source>
</evidence>
<keyword evidence="4" id="KW-0479">Metal-binding</keyword>
<dbReference type="RefSeq" id="WP_281800770.1">
    <property type="nucleotide sequence ID" value="NZ_BSEC01000001.1"/>
</dbReference>
<dbReference type="PANTHER" id="PTHR42738">
    <property type="entry name" value="HYDROXYMETHYLGLUTARYL-COA LYASE"/>
    <property type="match status" value="1"/>
</dbReference>
<dbReference type="GO" id="GO:0004419">
    <property type="term" value="F:hydroxymethylglutaryl-CoA lyase activity"/>
    <property type="evidence" value="ECO:0007669"/>
    <property type="project" value="UniProtKB-EC"/>
</dbReference>
<dbReference type="PANTHER" id="PTHR42738:SF7">
    <property type="entry name" value="HYDROXYMETHYLGLUTARYL-COA LYASE"/>
    <property type="match status" value="1"/>
</dbReference>
<dbReference type="EC" id="4.1.3.4" evidence="3"/>
<dbReference type="AlphaFoldDB" id="A0A9W6GRW6"/>
<evidence type="ECO:0000313" key="8">
    <source>
        <dbReference type="Proteomes" id="UP001144323"/>
    </source>
</evidence>
<gene>
    <name evidence="7" type="ORF">LMG27198_08810</name>
</gene>
<dbReference type="Gene3D" id="3.20.20.70">
    <property type="entry name" value="Aldolase class I"/>
    <property type="match status" value="1"/>
</dbReference>
<dbReference type="GO" id="GO:0046951">
    <property type="term" value="P:ketone body biosynthetic process"/>
    <property type="evidence" value="ECO:0007669"/>
    <property type="project" value="TreeGrafter"/>
</dbReference>
<sequence>MSNPRSVRLVEVGPRDGLQSEPVVAPVEVRAQLIEKLAAAGLEDIEVGSFVSERTLPQMAGTGQLMKRLDALRGVRLSALAPNLRGFQDAKAAGAPDVAVLTAASESFSRRNLNCSIDESLERVRAVVEAARAGGVSVRAYISCVLGCPYEGRVDVMRVAEIAGELHRIGCREISLGDTIGVGAPFAARAMVEKVARAAPIDRLAGHFHDTYGQALANIFACLEVGVGVFDCAIGGLGGCPFAPGASGNVATEDVVYMLRDSRFDTGVDLDGLRDAASFICDFLGRPPQSRVGRACAAKQVDAVAHSRHRHVEG</sequence>
<dbReference type="FunFam" id="3.20.20.70:FF:000201">
    <property type="entry name" value="Hydroxymethylglutaryl-CoA lyase"/>
    <property type="match status" value="1"/>
</dbReference>
<protein>
    <recommendedName>
        <fullName evidence="3">hydroxymethylglutaryl-CoA lyase</fullName>
        <ecNumber evidence="3">4.1.3.4</ecNumber>
    </recommendedName>
</protein>
<dbReference type="InterPro" id="IPR013785">
    <property type="entry name" value="Aldolase_TIM"/>
</dbReference>
<dbReference type="InterPro" id="IPR043594">
    <property type="entry name" value="HMGL"/>
</dbReference>
<dbReference type="InterPro" id="IPR000891">
    <property type="entry name" value="PYR_CT"/>
</dbReference>
<dbReference type="PROSITE" id="PS50991">
    <property type="entry name" value="PYR_CT"/>
    <property type="match status" value="1"/>
</dbReference>
<dbReference type="SUPFAM" id="SSF51569">
    <property type="entry name" value="Aldolase"/>
    <property type="match status" value="1"/>
</dbReference>
<keyword evidence="8" id="KW-1185">Reference proteome</keyword>
<evidence type="ECO:0000256" key="1">
    <source>
        <dbReference type="ARBA" id="ARBA00005143"/>
    </source>
</evidence>
<dbReference type="Proteomes" id="UP001144323">
    <property type="component" value="Unassembled WGS sequence"/>
</dbReference>
<feature type="domain" description="Pyruvate carboxyltransferase" evidence="6">
    <location>
        <begin position="7"/>
        <end position="274"/>
    </location>
</feature>
<name>A0A9W6GRW6_9HYPH</name>
<comment type="pathway">
    <text evidence="1">Metabolic intermediate metabolism; (S)-3-hydroxy-3-methylglutaryl-CoA degradation; acetoacetate from (S)-3-hydroxy-3-methylglutaryl-CoA: step 1/1.</text>
</comment>
<evidence type="ECO:0000256" key="5">
    <source>
        <dbReference type="ARBA" id="ARBA00023239"/>
    </source>
</evidence>
<dbReference type="NCBIfam" id="NF004283">
    <property type="entry name" value="PRK05692.1"/>
    <property type="match status" value="1"/>
</dbReference>
<keyword evidence="5 7" id="KW-0456">Lyase</keyword>
<accession>A0A9W6GRW6</accession>
<dbReference type="Pfam" id="PF00682">
    <property type="entry name" value="HMGL-like"/>
    <property type="match status" value="1"/>
</dbReference>
<organism evidence="7 8">
    <name type="scientific">Methylocystis echinoides</name>
    <dbReference type="NCBI Taxonomy" id="29468"/>
    <lineage>
        <taxon>Bacteria</taxon>
        <taxon>Pseudomonadati</taxon>
        <taxon>Pseudomonadota</taxon>
        <taxon>Alphaproteobacteria</taxon>
        <taxon>Hyphomicrobiales</taxon>
        <taxon>Methylocystaceae</taxon>
        <taxon>Methylocystis</taxon>
    </lineage>
</organism>
<evidence type="ECO:0000259" key="6">
    <source>
        <dbReference type="PROSITE" id="PS50991"/>
    </source>
</evidence>
<dbReference type="EMBL" id="BSEC01000001">
    <property type="protein sequence ID" value="GLI91889.1"/>
    <property type="molecule type" value="Genomic_DNA"/>
</dbReference>
<comment type="caution">
    <text evidence="7">The sequence shown here is derived from an EMBL/GenBank/DDBJ whole genome shotgun (WGS) entry which is preliminary data.</text>
</comment>
<reference evidence="7" key="1">
    <citation type="journal article" date="2023" name="Int. J. Syst. Evol. Microbiol.">
        <title>Methylocystis iwaonis sp. nov., a type II methane-oxidizing bacterium from surface soil of a rice paddy field in Japan, and emended description of the genus Methylocystis (ex Whittenbury et al. 1970) Bowman et al. 1993.</title>
        <authorList>
            <person name="Kaise H."/>
            <person name="Sawadogo J.B."/>
            <person name="Alam M.S."/>
            <person name="Ueno C."/>
            <person name="Dianou D."/>
            <person name="Shinjo R."/>
            <person name="Asakawa S."/>
        </authorList>
    </citation>
    <scope>NUCLEOTIDE SEQUENCE</scope>
    <source>
        <strain evidence="7">LMG27198</strain>
    </source>
</reference>